<dbReference type="Pfam" id="PF00004">
    <property type="entry name" value="AAA"/>
    <property type="match status" value="1"/>
</dbReference>
<protein>
    <recommendedName>
        <fullName evidence="1">AAA+ ATPase domain-containing protein</fullName>
    </recommendedName>
</protein>
<sequence>MAENSSEPCQPLECNGCSTSCRGRVSARVDIAAQNRLPFISPSRSEPGEDAGNKVTVGMLCGRKDLYQKIDRRNKVTWTDELPEDLEEAAEDEETEKYALLVRNRKSEDSRKKLEIDSIVIQSPLIKNVLHGVLKDYPGVTTTLSRLIFSAPFSPFVHRRHELIEALNGEHDEETKSHLTLLKDILDAELKDVIVATDDYIKNKVVTYEHIWTLFQPGSMIYTSRFGKAVTVRLVSGRFIEHQKLGPCYQLRCDRVDWDGSRFGYDVSPHFIPAFEGTLPITELECFPLSYHPSEKSVKEKLIARGRQFEALAGYHYKSYKGRAIEQTRYGPTMITVDSRVIIDADSHKDSNTHLRLYLRPLHRAQVSIKVQAEDSDDDWSAYDSDCDHADPEGPVTIKHRRPLTEEQLLLCTPIVRGYAMRAKLWLEFFVDSISDIVFNTDAFDSLVLPESHKSLILAVAQTQIQKKHVFDDVISGKGKGIIMLLSGGPGIGKTLTAESVAEHLKVPLYMMSAGDLGARASDFEDRLTRVLDRVQKWDAVLLLDECDVFLEARSTHDLERNRIVSVFLRTLEYYQGLLFLTTNRAKNMDEAFESRIHFRLAYPDLDAQARRAVWKGFLERQAGGHDVSDEDIARLEKLDLNGRVIKNVLKSATLLSSHKDERLGFRHLETVLQIDGHEI</sequence>
<name>A0A7C8IQT2_9PEZI</name>
<dbReference type="SMART" id="SM00382">
    <property type="entry name" value="AAA"/>
    <property type="match status" value="1"/>
</dbReference>
<keyword evidence="3" id="KW-1185">Reference proteome</keyword>
<evidence type="ECO:0000313" key="3">
    <source>
        <dbReference type="Proteomes" id="UP000481858"/>
    </source>
</evidence>
<reference evidence="2 3" key="1">
    <citation type="submission" date="2019-12" db="EMBL/GenBank/DDBJ databases">
        <title>Draft genome sequence of the ascomycete Xylaria multiplex DSM 110363.</title>
        <authorList>
            <person name="Buettner E."/>
            <person name="Kellner H."/>
        </authorList>
    </citation>
    <scope>NUCLEOTIDE SEQUENCE [LARGE SCALE GENOMIC DNA]</scope>
    <source>
        <strain evidence="2 3">DSM 110363</strain>
    </source>
</reference>
<dbReference type="CDD" id="cd19481">
    <property type="entry name" value="RecA-like_protease"/>
    <property type="match status" value="1"/>
</dbReference>
<evidence type="ECO:0000313" key="2">
    <source>
        <dbReference type="EMBL" id="KAF2968880.1"/>
    </source>
</evidence>
<dbReference type="InParanoid" id="A0A7C8IQT2"/>
<comment type="caution">
    <text evidence="2">The sequence shown here is derived from an EMBL/GenBank/DDBJ whole genome shotgun (WGS) entry which is preliminary data.</text>
</comment>
<dbReference type="OrthoDB" id="10042665at2759"/>
<dbReference type="GO" id="GO:0005524">
    <property type="term" value="F:ATP binding"/>
    <property type="evidence" value="ECO:0007669"/>
    <property type="project" value="InterPro"/>
</dbReference>
<evidence type="ECO:0000259" key="1">
    <source>
        <dbReference type="SMART" id="SM00382"/>
    </source>
</evidence>
<organism evidence="2 3">
    <name type="scientific">Xylaria multiplex</name>
    <dbReference type="NCBI Taxonomy" id="323545"/>
    <lineage>
        <taxon>Eukaryota</taxon>
        <taxon>Fungi</taxon>
        <taxon>Dikarya</taxon>
        <taxon>Ascomycota</taxon>
        <taxon>Pezizomycotina</taxon>
        <taxon>Sordariomycetes</taxon>
        <taxon>Xylariomycetidae</taxon>
        <taxon>Xylariales</taxon>
        <taxon>Xylariaceae</taxon>
        <taxon>Xylaria</taxon>
    </lineage>
</organism>
<dbReference type="AlphaFoldDB" id="A0A7C8IQT2"/>
<dbReference type="GO" id="GO:0016887">
    <property type="term" value="F:ATP hydrolysis activity"/>
    <property type="evidence" value="ECO:0007669"/>
    <property type="project" value="InterPro"/>
</dbReference>
<dbReference type="PANTHER" id="PTHR46411:SF3">
    <property type="entry name" value="AAA+ ATPASE DOMAIN-CONTAINING PROTEIN"/>
    <property type="match status" value="1"/>
</dbReference>
<dbReference type="InterPro" id="IPR054289">
    <property type="entry name" value="DUF7025"/>
</dbReference>
<dbReference type="Proteomes" id="UP000481858">
    <property type="component" value="Unassembled WGS sequence"/>
</dbReference>
<dbReference type="Pfam" id="PF22942">
    <property type="entry name" value="DUF7025"/>
    <property type="match status" value="1"/>
</dbReference>
<proteinExistence type="predicted"/>
<gene>
    <name evidence="2" type="ORF">GQX73_g4667</name>
</gene>
<dbReference type="InterPro" id="IPR003959">
    <property type="entry name" value="ATPase_AAA_core"/>
</dbReference>
<dbReference type="Gene3D" id="3.40.50.300">
    <property type="entry name" value="P-loop containing nucleotide triphosphate hydrolases"/>
    <property type="match status" value="1"/>
</dbReference>
<dbReference type="EMBL" id="WUBL01000044">
    <property type="protein sequence ID" value="KAF2968880.1"/>
    <property type="molecule type" value="Genomic_DNA"/>
</dbReference>
<dbReference type="InterPro" id="IPR003593">
    <property type="entry name" value="AAA+_ATPase"/>
</dbReference>
<accession>A0A7C8IQT2</accession>
<dbReference type="InterPro" id="IPR027417">
    <property type="entry name" value="P-loop_NTPase"/>
</dbReference>
<dbReference type="PANTHER" id="PTHR46411">
    <property type="entry name" value="FAMILY ATPASE, PUTATIVE-RELATED"/>
    <property type="match status" value="1"/>
</dbReference>
<feature type="domain" description="AAA+ ATPase" evidence="1">
    <location>
        <begin position="480"/>
        <end position="607"/>
    </location>
</feature>
<dbReference type="SUPFAM" id="SSF52540">
    <property type="entry name" value="P-loop containing nucleoside triphosphate hydrolases"/>
    <property type="match status" value="1"/>
</dbReference>